<dbReference type="HAMAP" id="MF_01057">
    <property type="entry name" value="tRNA_methyltr_TrmB"/>
    <property type="match status" value="1"/>
</dbReference>
<keyword evidence="5" id="KW-0949">S-adenosyl-L-methionine</keyword>
<comment type="catalytic activity">
    <reaction evidence="1">
        <text>guanosine(46) in tRNA + S-adenosyl-L-methionine = N(7)-methylguanosine(46) in tRNA + S-adenosyl-L-homocysteine</text>
        <dbReference type="Rhea" id="RHEA:42708"/>
        <dbReference type="Rhea" id="RHEA-COMP:10188"/>
        <dbReference type="Rhea" id="RHEA-COMP:10189"/>
        <dbReference type="ChEBI" id="CHEBI:57856"/>
        <dbReference type="ChEBI" id="CHEBI:59789"/>
        <dbReference type="ChEBI" id="CHEBI:74269"/>
        <dbReference type="ChEBI" id="CHEBI:74480"/>
        <dbReference type="EC" id="2.1.1.33"/>
    </reaction>
</comment>
<dbReference type="EC" id="2.1.1.33" evidence="2"/>
<sequence length="232" mass="26160">MSTEPKFTSYLASPDRPSIHSFKLRGARMTLAQSKAMDAFWPIYGINPDTPISPQEIFPDAKRVIMEIGTGMGESTALIARDHPEDGFFGVELHRPGLGALLAHINELGLTNLRLVEEDARVLLAKYTPDHSLDAIHLYFPDPWPKTKHNKRRIVQDDLLPILAAKLVRGGYTHIATDWLPYANWIQEVFARSPLFTGGVIERPDFRPITKFEGQGLRKGHVVTDLKYYTSK</sequence>
<evidence type="ECO:0000256" key="4">
    <source>
        <dbReference type="ARBA" id="ARBA00022679"/>
    </source>
</evidence>
<dbReference type="Gene3D" id="3.40.50.150">
    <property type="entry name" value="Vaccinia Virus protein VP39"/>
    <property type="match status" value="1"/>
</dbReference>
<accession>A0A6J6GEJ9</accession>
<organism evidence="7">
    <name type="scientific">freshwater metagenome</name>
    <dbReference type="NCBI Taxonomy" id="449393"/>
    <lineage>
        <taxon>unclassified sequences</taxon>
        <taxon>metagenomes</taxon>
        <taxon>ecological metagenomes</taxon>
    </lineage>
</organism>
<name>A0A6J6GEJ9_9ZZZZ</name>
<dbReference type="PANTHER" id="PTHR23417">
    <property type="entry name" value="3-DEOXY-D-MANNO-OCTULOSONIC-ACID TRANSFERASE/TRNA GUANINE-N 7 - -METHYLTRANSFERASE"/>
    <property type="match status" value="1"/>
</dbReference>
<dbReference type="Pfam" id="PF02390">
    <property type="entry name" value="Methyltransf_4"/>
    <property type="match status" value="1"/>
</dbReference>
<dbReference type="GO" id="GO:0043527">
    <property type="term" value="C:tRNA methyltransferase complex"/>
    <property type="evidence" value="ECO:0007669"/>
    <property type="project" value="TreeGrafter"/>
</dbReference>
<dbReference type="InterPro" id="IPR055361">
    <property type="entry name" value="tRNA_methyltr_TrmB_bact"/>
</dbReference>
<evidence type="ECO:0000256" key="1">
    <source>
        <dbReference type="ARBA" id="ARBA00000142"/>
    </source>
</evidence>
<dbReference type="SUPFAM" id="SSF53335">
    <property type="entry name" value="S-adenosyl-L-methionine-dependent methyltransferases"/>
    <property type="match status" value="1"/>
</dbReference>
<keyword evidence="3" id="KW-0489">Methyltransferase</keyword>
<dbReference type="EMBL" id="CAEZUD010000092">
    <property type="protein sequence ID" value="CAB4599691.1"/>
    <property type="molecule type" value="Genomic_DNA"/>
</dbReference>
<protein>
    <recommendedName>
        <fullName evidence="2">tRNA (guanine(46)-N(7))-methyltransferase</fullName>
        <ecNumber evidence="2">2.1.1.33</ecNumber>
    </recommendedName>
</protein>
<gene>
    <name evidence="7" type="ORF">UFOPK1778_01184</name>
</gene>
<dbReference type="InterPro" id="IPR003358">
    <property type="entry name" value="tRNA_(Gua-N-7)_MeTrfase_Trmb"/>
</dbReference>
<keyword evidence="4" id="KW-0808">Transferase</keyword>
<evidence type="ECO:0000313" key="7">
    <source>
        <dbReference type="EMBL" id="CAB4599691.1"/>
    </source>
</evidence>
<dbReference type="GO" id="GO:0008176">
    <property type="term" value="F:tRNA (guanine(46)-N7)-methyltransferase activity"/>
    <property type="evidence" value="ECO:0007669"/>
    <property type="project" value="UniProtKB-EC"/>
</dbReference>
<evidence type="ECO:0000256" key="5">
    <source>
        <dbReference type="ARBA" id="ARBA00022691"/>
    </source>
</evidence>
<proteinExistence type="inferred from homology"/>
<dbReference type="InterPro" id="IPR029063">
    <property type="entry name" value="SAM-dependent_MTases_sf"/>
</dbReference>
<dbReference type="CDD" id="cd02440">
    <property type="entry name" value="AdoMet_MTases"/>
    <property type="match status" value="1"/>
</dbReference>
<dbReference type="AlphaFoldDB" id="A0A6J6GEJ9"/>
<dbReference type="PROSITE" id="PS51625">
    <property type="entry name" value="SAM_MT_TRMB"/>
    <property type="match status" value="1"/>
</dbReference>
<evidence type="ECO:0000256" key="6">
    <source>
        <dbReference type="ARBA" id="ARBA00022694"/>
    </source>
</evidence>
<dbReference type="NCBIfam" id="TIGR00091">
    <property type="entry name" value="tRNA (guanosine(46)-N7)-methyltransferase TrmB"/>
    <property type="match status" value="1"/>
</dbReference>
<evidence type="ECO:0000256" key="2">
    <source>
        <dbReference type="ARBA" id="ARBA00011977"/>
    </source>
</evidence>
<dbReference type="PANTHER" id="PTHR23417:SF14">
    <property type="entry name" value="PENTACOTRIPEPTIDE-REPEAT REGION OF PRORP DOMAIN-CONTAINING PROTEIN"/>
    <property type="match status" value="1"/>
</dbReference>
<keyword evidence="6" id="KW-0819">tRNA processing</keyword>
<evidence type="ECO:0000256" key="3">
    <source>
        <dbReference type="ARBA" id="ARBA00022603"/>
    </source>
</evidence>
<reference evidence="7" key="1">
    <citation type="submission" date="2020-05" db="EMBL/GenBank/DDBJ databases">
        <authorList>
            <person name="Chiriac C."/>
            <person name="Salcher M."/>
            <person name="Ghai R."/>
            <person name="Kavagutti S V."/>
        </authorList>
    </citation>
    <scope>NUCLEOTIDE SEQUENCE</scope>
</reference>